<feature type="transmembrane region" description="Helical" evidence="9">
    <location>
        <begin position="73"/>
        <end position="93"/>
    </location>
</feature>
<proteinExistence type="inferred from homology"/>
<dbReference type="Pfam" id="PF03591">
    <property type="entry name" value="AzlC"/>
    <property type="match status" value="1"/>
</dbReference>
<evidence type="ECO:0000256" key="8">
    <source>
        <dbReference type="SAM" id="MobiDB-lite"/>
    </source>
</evidence>
<evidence type="ECO:0000256" key="4">
    <source>
        <dbReference type="ARBA" id="ARBA00022475"/>
    </source>
</evidence>
<evidence type="ECO:0000256" key="9">
    <source>
        <dbReference type="SAM" id="Phobius"/>
    </source>
</evidence>
<protein>
    <submittedName>
        <fullName evidence="10">Putative branched-chain amino acid permease (Azaleucine resistance)</fullName>
    </submittedName>
</protein>
<dbReference type="PANTHER" id="PTHR34979:SF1">
    <property type="entry name" value="INNER MEMBRANE PROTEIN YGAZ"/>
    <property type="match status" value="1"/>
</dbReference>
<dbReference type="RefSeq" id="WP_015300818.1">
    <property type="nucleotide sequence ID" value="NC_019964.1"/>
</dbReference>
<feature type="transmembrane region" description="Helical" evidence="9">
    <location>
        <begin position="247"/>
        <end position="264"/>
    </location>
</feature>
<dbReference type="OrthoDB" id="170360at2157"/>
<dbReference type="AlphaFoldDB" id="L0IDY2"/>
<dbReference type="GeneID" id="14376357"/>
<feature type="transmembrane region" description="Helical" evidence="9">
    <location>
        <begin position="223"/>
        <end position="241"/>
    </location>
</feature>
<evidence type="ECO:0000313" key="10">
    <source>
        <dbReference type="EMBL" id="AGB16177.1"/>
    </source>
</evidence>
<comment type="subcellular location">
    <subcellularLocation>
        <location evidence="1">Cell membrane</location>
        <topology evidence="1">Multi-pass membrane protein</topology>
    </subcellularLocation>
</comment>
<organism evidence="10 11">
    <name type="scientific">Halovivax ruber (strain DSM 18193 / JCM 13892 / XH-70)</name>
    <dbReference type="NCBI Taxonomy" id="797302"/>
    <lineage>
        <taxon>Archaea</taxon>
        <taxon>Methanobacteriati</taxon>
        <taxon>Methanobacteriota</taxon>
        <taxon>Stenosarchaea group</taxon>
        <taxon>Halobacteria</taxon>
        <taxon>Halobacteriales</taxon>
        <taxon>Natrialbaceae</taxon>
        <taxon>Halovivax</taxon>
    </lineage>
</organism>
<reference evidence="10" key="1">
    <citation type="submission" date="2011-09" db="EMBL/GenBank/DDBJ databases">
        <title>Complete sequence of Halovivax ruber XH-70.</title>
        <authorList>
            <consortium name="US DOE Joint Genome Institute"/>
            <person name="Lucas S."/>
            <person name="Han J."/>
            <person name="Lapidus A."/>
            <person name="Cheng J.-F."/>
            <person name="Goodwin L."/>
            <person name="Pitluck S."/>
            <person name="Peters L."/>
            <person name="Mikhailova N."/>
            <person name="Davenport K."/>
            <person name="Detter J.C."/>
            <person name="Han C."/>
            <person name="Tapia R."/>
            <person name="Land M."/>
            <person name="Hauser L."/>
            <person name="Kyrpides N."/>
            <person name="Ivanova N."/>
            <person name="Pagani I."/>
            <person name="Sproer C."/>
            <person name="Anderson I."/>
            <person name="Woyke T."/>
        </authorList>
    </citation>
    <scope>NUCLEOTIDE SEQUENCE</scope>
    <source>
        <strain evidence="10">XH-70</strain>
    </source>
</reference>
<evidence type="ECO:0000256" key="1">
    <source>
        <dbReference type="ARBA" id="ARBA00004651"/>
    </source>
</evidence>
<dbReference type="STRING" id="797302.Halru_1570"/>
<dbReference type="HOGENOM" id="CLU_065777_2_1_2"/>
<keyword evidence="7 9" id="KW-0472">Membrane</keyword>
<dbReference type="eggNOG" id="arCOG04452">
    <property type="taxonomic scope" value="Archaea"/>
</dbReference>
<keyword evidence="4" id="KW-1003">Cell membrane</keyword>
<feature type="region of interest" description="Disordered" evidence="8">
    <location>
        <begin position="1"/>
        <end position="59"/>
    </location>
</feature>
<gene>
    <name evidence="10" type="ordered locus">Halru_1570</name>
</gene>
<name>L0IDY2_HALRX</name>
<dbReference type="GO" id="GO:1903785">
    <property type="term" value="P:L-valine transmembrane transport"/>
    <property type="evidence" value="ECO:0007669"/>
    <property type="project" value="TreeGrafter"/>
</dbReference>
<keyword evidence="5 9" id="KW-0812">Transmembrane</keyword>
<feature type="transmembrane region" description="Helical" evidence="9">
    <location>
        <begin position="189"/>
        <end position="211"/>
    </location>
</feature>
<keyword evidence="3" id="KW-0813">Transport</keyword>
<evidence type="ECO:0000256" key="6">
    <source>
        <dbReference type="ARBA" id="ARBA00022989"/>
    </source>
</evidence>
<evidence type="ECO:0000256" key="3">
    <source>
        <dbReference type="ARBA" id="ARBA00022448"/>
    </source>
</evidence>
<keyword evidence="6 9" id="KW-1133">Transmembrane helix</keyword>
<feature type="compositionally biased region" description="Polar residues" evidence="8">
    <location>
        <begin position="14"/>
        <end position="26"/>
    </location>
</feature>
<dbReference type="KEGG" id="hru:Halru_1570"/>
<sequence>MTREHTEADVDSSDPASSHATGSNEAKPTWSDEAGTGAEADSAGVDTTPPSEPTPAESVGPVSFGWAGFRRGFTTGLPVAIGVAGYGVAFGMLADRAGLSVGEAALMSATVLAGASQMVAVELWAEPIPVATIMLATVAINLRYSIMGAALEPWFRSLSPGQAYGSLFFMADENWALTMGDLTSGSGRGAFLIGSGVVLWLWWVAATILGVVAGGAIGAPERYGLDFVLAAVFVALAVDLWDGRSSLLPWAVALGVAVVAAETLSGQWYIIAGGGAAAIVEVLRHDG</sequence>
<evidence type="ECO:0000256" key="5">
    <source>
        <dbReference type="ARBA" id="ARBA00022692"/>
    </source>
</evidence>
<evidence type="ECO:0000256" key="2">
    <source>
        <dbReference type="ARBA" id="ARBA00010735"/>
    </source>
</evidence>
<keyword evidence="11" id="KW-1185">Reference proteome</keyword>
<dbReference type="EMBL" id="CP003050">
    <property type="protein sequence ID" value="AGB16177.1"/>
    <property type="molecule type" value="Genomic_DNA"/>
</dbReference>
<comment type="similarity">
    <text evidence="2">Belongs to the AzlC family.</text>
</comment>
<dbReference type="Proteomes" id="UP000010846">
    <property type="component" value="Chromosome"/>
</dbReference>
<dbReference type="GO" id="GO:0005886">
    <property type="term" value="C:plasma membrane"/>
    <property type="evidence" value="ECO:0007669"/>
    <property type="project" value="UniProtKB-SubCell"/>
</dbReference>
<evidence type="ECO:0000313" key="11">
    <source>
        <dbReference type="Proteomes" id="UP000010846"/>
    </source>
</evidence>
<evidence type="ECO:0000256" key="7">
    <source>
        <dbReference type="ARBA" id="ARBA00023136"/>
    </source>
</evidence>
<dbReference type="InterPro" id="IPR011606">
    <property type="entry name" value="Brnchd-chn_aa_trnsp_permease"/>
</dbReference>
<accession>L0IDY2</accession>
<dbReference type="PANTHER" id="PTHR34979">
    <property type="entry name" value="INNER MEMBRANE PROTEIN YGAZ"/>
    <property type="match status" value="1"/>
</dbReference>